<feature type="transmembrane region" description="Helical" evidence="8">
    <location>
        <begin position="398"/>
        <end position="420"/>
    </location>
</feature>
<dbReference type="Proteomes" id="UP000269265">
    <property type="component" value="Unassembled WGS sequence"/>
</dbReference>
<evidence type="ECO:0000256" key="3">
    <source>
        <dbReference type="ARBA" id="ARBA00022692"/>
    </source>
</evidence>
<feature type="transmembrane region" description="Helical" evidence="8">
    <location>
        <begin position="12"/>
        <end position="35"/>
    </location>
</feature>
<dbReference type="OrthoDB" id="8559110at2"/>
<evidence type="ECO:0000256" key="5">
    <source>
        <dbReference type="ARBA" id="ARBA00023136"/>
    </source>
</evidence>
<evidence type="ECO:0000256" key="8">
    <source>
        <dbReference type="SAM" id="Phobius"/>
    </source>
</evidence>
<feature type="coiled-coil region" evidence="6">
    <location>
        <begin position="258"/>
        <end position="342"/>
    </location>
</feature>
<reference evidence="11 12" key="1">
    <citation type="submission" date="2018-12" db="EMBL/GenBank/DDBJ databases">
        <title>The whole draft genome of Aquabacterium sp. SJQ9.</title>
        <authorList>
            <person name="Sun L."/>
            <person name="Gao X."/>
            <person name="Chen W."/>
            <person name="Huang K."/>
        </authorList>
    </citation>
    <scope>NUCLEOTIDE SEQUENCE [LARGE SCALE GENOMIC DNA]</scope>
    <source>
        <strain evidence="11 12">SJQ9</strain>
    </source>
</reference>
<dbReference type="Pfam" id="PF13807">
    <property type="entry name" value="GNVR"/>
    <property type="match status" value="1"/>
</dbReference>
<evidence type="ECO:0000259" key="10">
    <source>
        <dbReference type="Pfam" id="PF13807"/>
    </source>
</evidence>
<evidence type="ECO:0000313" key="12">
    <source>
        <dbReference type="Proteomes" id="UP000269265"/>
    </source>
</evidence>
<dbReference type="NCBIfam" id="TIGR03017">
    <property type="entry name" value="EpsF"/>
    <property type="match status" value="1"/>
</dbReference>
<dbReference type="AlphaFoldDB" id="A0A3R8T8L0"/>
<organism evidence="11 12">
    <name type="scientific">Aquabacterium soli</name>
    <dbReference type="NCBI Taxonomy" id="2493092"/>
    <lineage>
        <taxon>Bacteria</taxon>
        <taxon>Pseudomonadati</taxon>
        <taxon>Pseudomonadota</taxon>
        <taxon>Betaproteobacteria</taxon>
        <taxon>Burkholderiales</taxon>
        <taxon>Aquabacterium</taxon>
    </lineage>
</organism>
<comment type="subcellular location">
    <subcellularLocation>
        <location evidence="1">Cell membrane</location>
        <topology evidence="1">Multi-pass membrane protein</topology>
    </subcellularLocation>
</comment>
<dbReference type="GO" id="GO:0005886">
    <property type="term" value="C:plasma membrane"/>
    <property type="evidence" value="ECO:0007669"/>
    <property type="project" value="UniProtKB-SubCell"/>
</dbReference>
<dbReference type="PANTHER" id="PTHR32309">
    <property type="entry name" value="TYROSINE-PROTEIN KINASE"/>
    <property type="match status" value="1"/>
</dbReference>
<dbReference type="GO" id="GO:0004713">
    <property type="term" value="F:protein tyrosine kinase activity"/>
    <property type="evidence" value="ECO:0007669"/>
    <property type="project" value="TreeGrafter"/>
</dbReference>
<dbReference type="InterPro" id="IPR050445">
    <property type="entry name" value="Bact_polysacc_biosynth/exp"/>
</dbReference>
<feature type="region of interest" description="Disordered" evidence="7">
    <location>
        <begin position="460"/>
        <end position="482"/>
    </location>
</feature>
<dbReference type="PANTHER" id="PTHR32309:SF13">
    <property type="entry name" value="FERRIC ENTEROBACTIN TRANSPORT PROTEIN FEPE"/>
    <property type="match status" value="1"/>
</dbReference>
<feature type="domain" description="Polysaccharide chain length determinant N-terminal" evidence="9">
    <location>
        <begin position="5"/>
        <end position="88"/>
    </location>
</feature>
<gene>
    <name evidence="11" type="primary">epsF</name>
    <name evidence="11" type="ORF">EIP75_22170</name>
</gene>
<evidence type="ECO:0000256" key="7">
    <source>
        <dbReference type="SAM" id="MobiDB-lite"/>
    </source>
</evidence>
<dbReference type="Pfam" id="PF02706">
    <property type="entry name" value="Wzz"/>
    <property type="match status" value="1"/>
</dbReference>
<evidence type="ECO:0000313" key="11">
    <source>
        <dbReference type="EMBL" id="RRS01036.1"/>
    </source>
</evidence>
<evidence type="ECO:0000256" key="1">
    <source>
        <dbReference type="ARBA" id="ARBA00004651"/>
    </source>
</evidence>
<dbReference type="RefSeq" id="WP_125245385.1">
    <property type="nucleotide sequence ID" value="NZ_RSED01000029.1"/>
</dbReference>
<protein>
    <submittedName>
        <fullName evidence="11">Chain length determinant protein EpsF</fullName>
    </submittedName>
</protein>
<accession>A0A3R8T8L0</accession>
<keyword evidence="5 8" id="KW-0472">Membrane</keyword>
<evidence type="ECO:0000256" key="4">
    <source>
        <dbReference type="ARBA" id="ARBA00022989"/>
    </source>
</evidence>
<comment type="caution">
    <text evidence="11">The sequence shown here is derived from an EMBL/GenBank/DDBJ whole genome shotgun (WGS) entry which is preliminary data.</text>
</comment>
<sequence length="482" mass="52945">MTFDQFLRIVWARWKLVVGIFVLVLVATFVVGLIMPKTYKATATVVIDSRPDPISTTMAALGGSLPSSILATQIDIIQSSHVAERVVRMLRLGEVASMRARWESETDSRGSYEAWLGSIIAKGLEVRPARESNVIEIQYEGSEPAFAATVATAFAQAYIETTVQMRNSPARQYSDYFEERARQSRAKLEAAQTKLAEAQRQRGIVSTEERLDVELSRLAELSNQVIQLRAIQVESGTRSSQARRSPDQINDVLVNPLIGGIKSDLSRQEARLEELNARYGDNHPLVQEAKANLNALQVRLRNETSKITASVGITDNIASNRLSEATKAYDEQRAKVLAMKDQRTELTLLETEVISAQRIYDAIQVRQSQASLESNTGQAGVVLLNPATEPAKHSSPRMMLNMAVAAVMGVLLGLMAAFGVELFDRRVRSPFDLIQTLDLPVIGILPDPNASKKRLFRSLRKGSEPPQGSGGHAVVVKPVASA</sequence>
<evidence type="ECO:0000256" key="2">
    <source>
        <dbReference type="ARBA" id="ARBA00022475"/>
    </source>
</evidence>
<keyword evidence="6" id="KW-0175">Coiled coil</keyword>
<feature type="coiled-coil region" evidence="6">
    <location>
        <begin position="181"/>
        <end position="224"/>
    </location>
</feature>
<feature type="domain" description="Tyrosine-protein kinase G-rich" evidence="10">
    <location>
        <begin position="342"/>
        <end position="418"/>
    </location>
</feature>
<dbReference type="EMBL" id="RSED01000029">
    <property type="protein sequence ID" value="RRS01036.1"/>
    <property type="molecule type" value="Genomic_DNA"/>
</dbReference>
<evidence type="ECO:0000259" key="9">
    <source>
        <dbReference type="Pfam" id="PF02706"/>
    </source>
</evidence>
<keyword evidence="12" id="KW-1185">Reference proteome</keyword>
<name>A0A3R8T8L0_9BURK</name>
<evidence type="ECO:0000256" key="6">
    <source>
        <dbReference type="SAM" id="Coils"/>
    </source>
</evidence>
<proteinExistence type="predicted"/>
<dbReference type="InterPro" id="IPR003856">
    <property type="entry name" value="LPS_length_determ_N"/>
</dbReference>
<dbReference type="InterPro" id="IPR032807">
    <property type="entry name" value="GNVR"/>
</dbReference>
<keyword evidence="3 8" id="KW-0812">Transmembrane</keyword>
<keyword evidence="2" id="KW-1003">Cell membrane</keyword>
<keyword evidence="4 8" id="KW-1133">Transmembrane helix</keyword>
<dbReference type="InterPro" id="IPR017468">
    <property type="entry name" value="Chain_len_reg_EpsF"/>
</dbReference>